<evidence type="ECO:0000313" key="2">
    <source>
        <dbReference type="Proteomes" id="UP000595197"/>
    </source>
</evidence>
<evidence type="ECO:0008006" key="3">
    <source>
        <dbReference type="Google" id="ProtNLM"/>
    </source>
</evidence>
<keyword evidence="2" id="KW-1185">Reference proteome</keyword>
<accession>A0ABX7BAR7</accession>
<reference evidence="1" key="1">
    <citation type="submission" date="2021-02" db="EMBL/GenBank/DDBJ databases">
        <title>Skermanella TT6 skin isolate.</title>
        <authorList>
            <person name="Lee K."/>
            <person name="Ganzorig M."/>
        </authorList>
    </citation>
    <scope>NUCLEOTIDE SEQUENCE</scope>
    <source>
        <strain evidence="1">TT6</strain>
    </source>
</reference>
<dbReference type="EMBL" id="CP067420">
    <property type="protein sequence ID" value="QQP90393.1"/>
    <property type="molecule type" value="Genomic_DNA"/>
</dbReference>
<proteinExistence type="predicted"/>
<sequence>MREDARLAFPVDRLPPELSAALDGGEAGAIYAVHIRKLSAEDAAEFLEIRAKVREGLADLEAGKVLDEAEAFAEIQRIIDDRAE</sequence>
<dbReference type="Proteomes" id="UP000595197">
    <property type="component" value="Chromosome"/>
</dbReference>
<dbReference type="RefSeq" id="WP_201077437.1">
    <property type="nucleotide sequence ID" value="NZ_CP067420.1"/>
</dbReference>
<gene>
    <name evidence="1" type="ORF">IGS68_03800</name>
</gene>
<name>A0ABX7BAR7_9PROT</name>
<organism evidence="1 2">
    <name type="scientific">Skermanella cutis</name>
    <dbReference type="NCBI Taxonomy" id="2775420"/>
    <lineage>
        <taxon>Bacteria</taxon>
        <taxon>Pseudomonadati</taxon>
        <taxon>Pseudomonadota</taxon>
        <taxon>Alphaproteobacteria</taxon>
        <taxon>Rhodospirillales</taxon>
        <taxon>Azospirillaceae</taxon>
        <taxon>Skermanella</taxon>
    </lineage>
</organism>
<evidence type="ECO:0000313" key="1">
    <source>
        <dbReference type="EMBL" id="QQP90393.1"/>
    </source>
</evidence>
<protein>
    <recommendedName>
        <fullName evidence="3">Antitoxin ParD1/3/4</fullName>
    </recommendedName>
</protein>